<protein>
    <submittedName>
        <fullName evidence="2">Uncharacterized protein</fullName>
    </submittedName>
</protein>
<dbReference type="Proteomes" id="UP000654075">
    <property type="component" value="Unassembled WGS sequence"/>
</dbReference>
<dbReference type="EMBL" id="CAJNNV010032636">
    <property type="protein sequence ID" value="CAE8640568.1"/>
    <property type="molecule type" value="Genomic_DNA"/>
</dbReference>
<evidence type="ECO:0000313" key="2">
    <source>
        <dbReference type="EMBL" id="CAE8640568.1"/>
    </source>
</evidence>
<dbReference type="AlphaFoldDB" id="A0A813HS51"/>
<gene>
    <name evidence="2" type="ORF">PGLA1383_LOCUS55398</name>
</gene>
<sequence>MASKFSDQPREMPPLSHHPFSALPELNKVPAFGVAELHKVPAFGVAELTELLDTDLLDAELRPEPQTAPVSSSQSGQDAQSHPNNSNNNSNNSNNSSNNNNSNNNNNNYQEKMHEGRIAHLQPEDAWQFMFDQEFNRLDAAKKTDDVLQKGRISLMLKGRASEVLSGK</sequence>
<comment type="caution">
    <text evidence="2">The sequence shown here is derived from an EMBL/GenBank/DDBJ whole genome shotgun (WGS) entry which is preliminary data.</text>
</comment>
<proteinExistence type="predicted"/>
<feature type="region of interest" description="Disordered" evidence="1">
    <location>
        <begin position="60"/>
        <end position="109"/>
    </location>
</feature>
<name>A0A813HS51_POLGL</name>
<keyword evidence="3" id="KW-1185">Reference proteome</keyword>
<evidence type="ECO:0000313" key="3">
    <source>
        <dbReference type="Proteomes" id="UP000654075"/>
    </source>
</evidence>
<evidence type="ECO:0000256" key="1">
    <source>
        <dbReference type="SAM" id="MobiDB-lite"/>
    </source>
</evidence>
<feature type="compositionally biased region" description="Low complexity" evidence="1">
    <location>
        <begin position="84"/>
        <end position="108"/>
    </location>
</feature>
<accession>A0A813HS51</accession>
<reference evidence="2" key="1">
    <citation type="submission" date="2021-02" db="EMBL/GenBank/DDBJ databases">
        <authorList>
            <person name="Dougan E. K."/>
            <person name="Rhodes N."/>
            <person name="Thang M."/>
            <person name="Chan C."/>
        </authorList>
    </citation>
    <scope>NUCLEOTIDE SEQUENCE</scope>
</reference>
<feature type="compositionally biased region" description="Polar residues" evidence="1">
    <location>
        <begin position="68"/>
        <end position="83"/>
    </location>
</feature>
<feature type="region of interest" description="Disordered" evidence="1">
    <location>
        <begin position="1"/>
        <end position="22"/>
    </location>
</feature>
<organism evidence="2 3">
    <name type="scientific">Polarella glacialis</name>
    <name type="common">Dinoflagellate</name>
    <dbReference type="NCBI Taxonomy" id="89957"/>
    <lineage>
        <taxon>Eukaryota</taxon>
        <taxon>Sar</taxon>
        <taxon>Alveolata</taxon>
        <taxon>Dinophyceae</taxon>
        <taxon>Suessiales</taxon>
        <taxon>Suessiaceae</taxon>
        <taxon>Polarella</taxon>
    </lineage>
</organism>
<feature type="non-terminal residue" evidence="2">
    <location>
        <position position="1"/>
    </location>
</feature>